<keyword evidence="2" id="KW-0540">Nuclease</keyword>
<name>A0ABV0JI36_9CYAN</name>
<proteinExistence type="predicted"/>
<dbReference type="SUPFAM" id="SSF52980">
    <property type="entry name" value="Restriction endonuclease-like"/>
    <property type="match status" value="1"/>
</dbReference>
<evidence type="ECO:0000313" key="2">
    <source>
        <dbReference type="EMBL" id="MEP0863095.1"/>
    </source>
</evidence>
<dbReference type="CDD" id="cd06260">
    <property type="entry name" value="DUF820-like"/>
    <property type="match status" value="1"/>
</dbReference>
<dbReference type="Proteomes" id="UP001442494">
    <property type="component" value="Unassembled WGS sequence"/>
</dbReference>
<keyword evidence="2" id="KW-0255">Endonuclease</keyword>
<dbReference type="InterPro" id="IPR012296">
    <property type="entry name" value="Nuclease_put_TT1808"/>
</dbReference>
<evidence type="ECO:0000259" key="1">
    <source>
        <dbReference type="Pfam" id="PF05685"/>
    </source>
</evidence>
<evidence type="ECO:0000313" key="3">
    <source>
        <dbReference type="Proteomes" id="UP001442494"/>
    </source>
</evidence>
<comment type="caution">
    <text evidence="2">The sequence shown here is derived from an EMBL/GenBank/DDBJ whole genome shotgun (WGS) entry which is preliminary data.</text>
</comment>
<dbReference type="InterPro" id="IPR011335">
    <property type="entry name" value="Restrct_endonuc-II-like"/>
</dbReference>
<reference evidence="2 3" key="1">
    <citation type="submission" date="2022-04" db="EMBL/GenBank/DDBJ databases">
        <title>Positive selection, recombination, and allopatry shape intraspecific diversity of widespread and dominant cyanobacteria.</title>
        <authorList>
            <person name="Wei J."/>
            <person name="Shu W."/>
            <person name="Hu C."/>
        </authorList>
    </citation>
    <scope>NUCLEOTIDE SEQUENCE [LARGE SCALE GENOMIC DNA]</scope>
    <source>
        <strain evidence="2 3">GB2-A5</strain>
    </source>
</reference>
<dbReference type="InterPro" id="IPR008538">
    <property type="entry name" value="Uma2"/>
</dbReference>
<dbReference type="EMBL" id="JAMPKK010000002">
    <property type="protein sequence ID" value="MEP0863095.1"/>
    <property type="molecule type" value="Genomic_DNA"/>
</dbReference>
<dbReference type="Gene3D" id="3.90.1570.10">
    <property type="entry name" value="tt1808, chain A"/>
    <property type="match status" value="1"/>
</dbReference>
<feature type="domain" description="Putative restriction endonuclease" evidence="1">
    <location>
        <begin position="22"/>
        <end position="193"/>
    </location>
</feature>
<keyword evidence="3" id="KW-1185">Reference proteome</keyword>
<dbReference type="Pfam" id="PF05685">
    <property type="entry name" value="Uma2"/>
    <property type="match status" value="1"/>
</dbReference>
<sequence length="218" mass="24369">MVSSSAPNVQDLVTDTWVKASWDEFLAFANSPNYEKGRFYYHKGYMRIEMAAVGPRHGHHNSIVSYIILLYATIENIPIVVFTNTSFRKAGLDEFQPDLAFCIGSELNIPPETNSPVDLNEYNPPTLAVEIGASTISDDLGRKRLLYERSGVGEYWVVDANLRDAIAFSISQGRSGEIHESLVLPGLEIALVKEALQRSQTEDDGAITRWLLQRFSKS</sequence>
<accession>A0ABV0JI36</accession>
<protein>
    <submittedName>
        <fullName evidence="2">Uma2 family endonuclease</fullName>
    </submittedName>
</protein>
<dbReference type="PANTHER" id="PTHR35400">
    <property type="entry name" value="SLR1083 PROTEIN"/>
    <property type="match status" value="1"/>
</dbReference>
<organism evidence="2 3">
    <name type="scientific">Funiculus sociatus GB2-A5</name>
    <dbReference type="NCBI Taxonomy" id="2933946"/>
    <lineage>
        <taxon>Bacteria</taxon>
        <taxon>Bacillati</taxon>
        <taxon>Cyanobacteriota</taxon>
        <taxon>Cyanophyceae</taxon>
        <taxon>Coleofasciculales</taxon>
        <taxon>Coleofasciculaceae</taxon>
        <taxon>Funiculus</taxon>
    </lineage>
</organism>
<dbReference type="PANTHER" id="PTHR35400:SF1">
    <property type="entry name" value="SLR1083 PROTEIN"/>
    <property type="match status" value="1"/>
</dbReference>
<gene>
    <name evidence="2" type="ORF">NDI37_01265</name>
</gene>
<keyword evidence="2" id="KW-0378">Hydrolase</keyword>
<dbReference type="RefSeq" id="WP_190427699.1">
    <property type="nucleotide sequence ID" value="NZ_JAMPKK010000002.1"/>
</dbReference>
<dbReference type="GO" id="GO:0004519">
    <property type="term" value="F:endonuclease activity"/>
    <property type="evidence" value="ECO:0007669"/>
    <property type="project" value="UniProtKB-KW"/>
</dbReference>